<feature type="signal peptide" evidence="1">
    <location>
        <begin position="1"/>
        <end position="20"/>
    </location>
</feature>
<dbReference type="PANTHER" id="PTHR31859:SF1">
    <property type="entry name" value="TETRATRICOPEPTIDE REPEAT PROTEIN 39C"/>
    <property type="match status" value="1"/>
</dbReference>
<dbReference type="Pfam" id="PF10300">
    <property type="entry name" value="Iml2-TPR_39"/>
    <property type="match status" value="1"/>
</dbReference>
<organism evidence="2 3">
    <name type="scientific">Melioribacter roseus (strain DSM 23840 / JCM 17771 / VKM B-2668 / P3M-2)</name>
    <dbReference type="NCBI Taxonomy" id="1191523"/>
    <lineage>
        <taxon>Bacteria</taxon>
        <taxon>Pseudomonadati</taxon>
        <taxon>Ignavibacteriota</taxon>
        <taxon>Ignavibacteria</taxon>
        <taxon>Ignavibacteriales</taxon>
        <taxon>Melioribacteraceae</taxon>
        <taxon>Melioribacter</taxon>
    </lineage>
</organism>
<keyword evidence="1" id="KW-0732">Signal</keyword>
<dbReference type="Proteomes" id="UP000009011">
    <property type="component" value="Chromosome"/>
</dbReference>
<sequence>MNGKLFIVFLSFLFFTSSFAQSRREYLLNQGLNKAYNLEFKAAEELYNKVLDAEPNLPDGYFRIAQLYFWSFLASHDIGQYYVFLKFAELTEEKLDLLLSNKPQNAYYTYMSGNLASLRAMAYAINNSAVDAFWYSKKAVKLFNTTLEINPKFYDAYLGLGLFDYAMSFIPEFLGWTLNLTGLSSDKARGLRYVKLAYEKGKYDKTEAAFHLSKIYVDYIAEYDSAEIYIKSLVTKFPGNSLFLYQQALIQFKKRKLDNALSLFNKVIKINKEEFPQISALARYRIANIYFCRNNFAKALENYKIFYDTAREPDYLSETALKSALCFKFLGLDDSFYVSLERIDEGNPDLFEDAYAKKLASYLKDTGVTDKDLLLIRMSNNVCAATFKPVYDTLSVYADSLTGVKKAFALLYLSEAAFNLKKFDESIYYAENIHKIKFNKFFWIVPKSYFLTAASYYSQKNYEKALHYLTLAEDNNKYDFIDYIQASIDNLKRKLNKRIN</sequence>
<dbReference type="InterPro" id="IPR019412">
    <property type="entry name" value="IML2/TPR_39"/>
</dbReference>
<dbReference type="SMART" id="SM00028">
    <property type="entry name" value="TPR"/>
    <property type="match status" value="4"/>
</dbReference>
<dbReference type="HOGENOM" id="CLU_544909_0_0_10"/>
<dbReference type="KEGG" id="mro:MROS_2823"/>
<dbReference type="OrthoDB" id="9803982at2"/>
<dbReference type="eggNOG" id="COG2956">
    <property type="taxonomic scope" value="Bacteria"/>
</dbReference>
<dbReference type="InterPro" id="IPR011990">
    <property type="entry name" value="TPR-like_helical_dom_sf"/>
</dbReference>
<accession>I7A4B5</accession>
<feature type="chain" id="PRO_5003707089" evidence="1">
    <location>
        <begin position="21"/>
        <end position="500"/>
    </location>
</feature>
<dbReference type="SUPFAM" id="SSF81901">
    <property type="entry name" value="HCP-like"/>
    <property type="match status" value="1"/>
</dbReference>
<name>I7A4B5_MELRP</name>
<dbReference type="InterPro" id="IPR019734">
    <property type="entry name" value="TPR_rpt"/>
</dbReference>
<evidence type="ECO:0000313" key="3">
    <source>
        <dbReference type="Proteomes" id="UP000009011"/>
    </source>
</evidence>
<gene>
    <name evidence="2" type="ordered locus">MROS_2823</name>
</gene>
<proteinExistence type="predicted"/>
<dbReference type="EMBL" id="CP003557">
    <property type="protein sequence ID" value="AFN76053.1"/>
    <property type="molecule type" value="Genomic_DNA"/>
</dbReference>
<evidence type="ECO:0000313" key="2">
    <source>
        <dbReference type="EMBL" id="AFN76053.1"/>
    </source>
</evidence>
<protein>
    <submittedName>
        <fullName evidence="2">Tetratricopeptide domain-containing protein</fullName>
    </submittedName>
</protein>
<keyword evidence="3" id="KW-1185">Reference proteome</keyword>
<dbReference type="PANTHER" id="PTHR31859">
    <property type="entry name" value="TETRATRICOPEPTIDE REPEAT PROTEIN 39 FAMILY MEMBER"/>
    <property type="match status" value="1"/>
</dbReference>
<dbReference type="Gene3D" id="1.25.40.10">
    <property type="entry name" value="Tetratricopeptide repeat domain"/>
    <property type="match status" value="3"/>
</dbReference>
<dbReference type="RefSeq" id="WP_014857483.1">
    <property type="nucleotide sequence ID" value="NC_018178.1"/>
</dbReference>
<dbReference type="SUPFAM" id="SSF48452">
    <property type="entry name" value="TPR-like"/>
    <property type="match status" value="2"/>
</dbReference>
<dbReference type="STRING" id="1191523.MROS_2823"/>
<evidence type="ECO:0000256" key="1">
    <source>
        <dbReference type="SAM" id="SignalP"/>
    </source>
</evidence>
<dbReference type="AlphaFoldDB" id="I7A4B5"/>
<reference evidence="2 3" key="1">
    <citation type="journal article" date="2013" name="PLoS ONE">
        <title>Genomic analysis of Melioribacter roseus, facultatively anaerobic organotrophic bacterium representing a novel deep lineage within Bacteriodetes/Chlorobi group.</title>
        <authorList>
            <person name="Kadnikov V.V."/>
            <person name="Mardanov A.V."/>
            <person name="Podosokorskaya O.A."/>
            <person name="Gavrilov S.N."/>
            <person name="Kublanov I.V."/>
            <person name="Beletsky A.V."/>
            <person name="Bonch-Osmolovskaya E.A."/>
            <person name="Ravin N.V."/>
        </authorList>
    </citation>
    <scope>NUCLEOTIDE SEQUENCE [LARGE SCALE GENOMIC DNA]</scope>
    <source>
        <strain evidence="3">JCM 17771 / P3M-2</strain>
    </source>
</reference>